<dbReference type="KEGG" id="sutt:SUTMEG_04030"/>
<evidence type="ECO:0000313" key="3">
    <source>
        <dbReference type="Proteomes" id="UP000271003"/>
    </source>
</evidence>
<feature type="coiled-coil region" evidence="1">
    <location>
        <begin position="262"/>
        <end position="289"/>
    </location>
</feature>
<dbReference type="Proteomes" id="UP000271003">
    <property type="component" value="Chromosome"/>
</dbReference>
<evidence type="ECO:0008006" key="4">
    <source>
        <dbReference type="Google" id="ProtNLM"/>
    </source>
</evidence>
<dbReference type="EMBL" id="AP018786">
    <property type="protein sequence ID" value="BBF22512.1"/>
    <property type="molecule type" value="Genomic_DNA"/>
</dbReference>
<evidence type="ECO:0000256" key="1">
    <source>
        <dbReference type="SAM" id="Coils"/>
    </source>
</evidence>
<keyword evidence="1" id="KW-0175">Coiled coil</keyword>
<gene>
    <name evidence="2" type="ORF">SUTMEG_04030</name>
</gene>
<accession>A0A2Z6I873</accession>
<protein>
    <recommendedName>
        <fullName evidence="4">DUF721 domain-containing protein</fullName>
    </recommendedName>
</protein>
<keyword evidence="3" id="KW-1185">Reference proteome</keyword>
<dbReference type="AlphaFoldDB" id="A0A2Z6I873"/>
<proteinExistence type="predicted"/>
<evidence type="ECO:0000313" key="2">
    <source>
        <dbReference type="EMBL" id="BBF22512.1"/>
    </source>
</evidence>
<reference evidence="2 3" key="1">
    <citation type="journal article" date="2018" name="Int. J. Syst. Evol. Microbiol.">
        <title>Mesosutterella multiformis gen. nov., sp. nov., a member of the family Sutterellaceae and Sutterella megalosphaeroides sp. nov., isolated from human faeces.</title>
        <authorList>
            <person name="Sakamoto M."/>
            <person name="Ikeyama N."/>
            <person name="Kunihiro T."/>
            <person name="Iino T."/>
            <person name="Yuki M."/>
            <person name="Ohkuma M."/>
        </authorList>
    </citation>
    <scope>NUCLEOTIDE SEQUENCE [LARGE SCALE GENOMIC DNA]</scope>
    <source>
        <strain evidence="2 3">6FBBBH3</strain>
    </source>
</reference>
<dbReference type="RefSeq" id="WP_120176212.1">
    <property type="nucleotide sequence ID" value="NZ_AP018786.1"/>
</dbReference>
<organism evidence="2 3">
    <name type="scientific">Sutterella megalosphaeroides</name>
    <dbReference type="NCBI Taxonomy" id="2494234"/>
    <lineage>
        <taxon>Bacteria</taxon>
        <taxon>Pseudomonadati</taxon>
        <taxon>Pseudomonadota</taxon>
        <taxon>Betaproteobacteria</taxon>
        <taxon>Burkholderiales</taxon>
        <taxon>Sutterellaceae</taxon>
        <taxon>Sutterella</taxon>
    </lineage>
</organism>
<name>A0A2Z6I873_9BURK</name>
<sequence>MDRLLSEEDGTARLMSDFQIARRAGEVIQPVVKPFRLVLDFSRGHTRYEDHTLVLLAQNAAQLNRLRQLVPRMLAALAVKGLPVAEIDIRIAPPAEPEPEPVPPAPPREHSIAASARLRARLDDFHDPDLRATLARLADAIAPRPEERTGQLRSGFDEAGNDARHLLEALARLENHLPEAPDPRLVPTEEDVQHKPELAGVRDRLLSKLTRRVALEDRLGRLRARAGDELLAVESARFQLGFDFEGDAGSESGMPEPSADDVARLERDYLALKARLLDLRNEVEALESAIDHSAH</sequence>